<gene>
    <name evidence="2" type="ORF">MCBB_2140</name>
</gene>
<feature type="domain" description="Uracil-DNA glycosylase-like" evidence="1">
    <location>
        <begin position="28"/>
        <end position="177"/>
    </location>
</feature>
<dbReference type="EMBL" id="LT607756">
    <property type="protein sequence ID" value="SCG86682.1"/>
    <property type="molecule type" value="Genomic_DNA"/>
</dbReference>
<reference evidence="2 3" key="1">
    <citation type="submission" date="2016-08" db="EMBL/GenBank/DDBJ databases">
        <authorList>
            <person name="Seilhamer J.J."/>
        </authorList>
    </citation>
    <scope>NUCLEOTIDE SEQUENCE [LARGE SCALE GENOMIC DNA]</scope>
    <source>
        <strain evidence="2">Buetzberg</strain>
    </source>
</reference>
<name>A0A1D3L4Y6_9EURY</name>
<dbReference type="Pfam" id="PF03167">
    <property type="entry name" value="UDG"/>
    <property type="match status" value="1"/>
</dbReference>
<evidence type="ECO:0000259" key="1">
    <source>
        <dbReference type="Pfam" id="PF03167"/>
    </source>
</evidence>
<dbReference type="AlphaFoldDB" id="A0A1D3L4Y6"/>
<evidence type="ECO:0000313" key="2">
    <source>
        <dbReference type="EMBL" id="SCG86682.1"/>
    </source>
</evidence>
<protein>
    <submittedName>
        <fullName evidence="2">Uracil-DNA glycosylase</fullName>
    </submittedName>
</protein>
<dbReference type="RefSeq" id="WP_071907723.1">
    <property type="nucleotide sequence ID" value="NZ_LT607756.1"/>
</dbReference>
<dbReference type="Proteomes" id="UP000094707">
    <property type="component" value="Chromosome I"/>
</dbReference>
<keyword evidence="3" id="KW-1185">Reference proteome</keyword>
<dbReference type="GeneID" id="30412976"/>
<organism evidence="2 3">
    <name type="scientific">Methanobacterium congolense</name>
    <dbReference type="NCBI Taxonomy" id="118062"/>
    <lineage>
        <taxon>Archaea</taxon>
        <taxon>Methanobacteriati</taxon>
        <taxon>Methanobacteriota</taxon>
        <taxon>Methanomada group</taxon>
        <taxon>Methanobacteria</taxon>
        <taxon>Methanobacteriales</taxon>
        <taxon>Methanobacteriaceae</taxon>
        <taxon>Methanobacterium</taxon>
    </lineage>
</organism>
<evidence type="ECO:0000313" key="3">
    <source>
        <dbReference type="Proteomes" id="UP000094707"/>
    </source>
</evidence>
<dbReference type="KEGG" id="mcub:MCBB_2140"/>
<sequence>MVNTNLECDFPCDDVKHIWTIPKINLDPERVKIVVVSEAPPLDEKDYYYTNHGSFFQTTTCTTFEDAGYSPKNFEELVEKGIYFTTAIKCPKKNYNVKAQTLKNCSMILEKELSQFPNVSVIMCMGDFAIKCINYITKRRDGERVIPQGSTYKLRSNDYVMDSILYVPSYTQTGPSFNIEKSKRNMIAEDIRKAMEYAKIS</sequence>
<dbReference type="InterPro" id="IPR005122">
    <property type="entry name" value="Uracil-DNA_glycosylase-like"/>
</dbReference>
<dbReference type="Gene3D" id="3.40.470.10">
    <property type="entry name" value="Uracil-DNA glycosylase-like domain"/>
    <property type="match status" value="1"/>
</dbReference>
<proteinExistence type="predicted"/>
<dbReference type="InterPro" id="IPR036895">
    <property type="entry name" value="Uracil-DNA_glycosylase-like_sf"/>
</dbReference>
<dbReference type="OrthoDB" id="130505at2157"/>
<accession>A0A1D3L4Y6</accession>
<dbReference type="SUPFAM" id="SSF52141">
    <property type="entry name" value="Uracil-DNA glycosylase-like"/>
    <property type="match status" value="1"/>
</dbReference>